<dbReference type="Gene3D" id="1.10.287.130">
    <property type="match status" value="1"/>
</dbReference>
<proteinExistence type="predicted"/>
<keyword evidence="2" id="KW-1185">Reference proteome</keyword>
<evidence type="ECO:0008006" key="3">
    <source>
        <dbReference type="Google" id="ProtNLM"/>
    </source>
</evidence>
<dbReference type="SUPFAM" id="SSF47384">
    <property type="entry name" value="Homodimeric domain of signal transducing histidine kinase"/>
    <property type="match status" value="1"/>
</dbReference>
<sequence length="75" mass="8343">MNEKDYATLARHVHDARKPLNRISMQAELVKMALDGDVPPERAKQALDKIIISTKDCSEALTEMMEALGDSQSES</sequence>
<dbReference type="EMBL" id="CP031769">
    <property type="protein sequence ID" value="AXR06958.1"/>
    <property type="molecule type" value="Genomic_DNA"/>
</dbReference>
<gene>
    <name evidence="1" type="ORF">D0Y50_11710</name>
</gene>
<protein>
    <recommendedName>
        <fullName evidence="3">Histidine kinase</fullName>
    </recommendedName>
</protein>
<evidence type="ECO:0000313" key="2">
    <source>
        <dbReference type="Proteomes" id="UP000262073"/>
    </source>
</evidence>
<evidence type="ECO:0000313" key="1">
    <source>
        <dbReference type="EMBL" id="AXR06958.1"/>
    </source>
</evidence>
<reference evidence="1 2" key="1">
    <citation type="submission" date="2018-08" db="EMBL/GenBank/DDBJ databases">
        <title>Salinimonas sediminis sp. nov., a piezophilic bacterium isolated from a deep-sea sediment sample from the New Britain Trench.</title>
        <authorList>
            <person name="Cao J."/>
        </authorList>
    </citation>
    <scope>NUCLEOTIDE SEQUENCE [LARGE SCALE GENOMIC DNA]</scope>
    <source>
        <strain evidence="1 2">N102</strain>
    </source>
</reference>
<dbReference type="AlphaFoldDB" id="A0A346NN51"/>
<dbReference type="InterPro" id="IPR036097">
    <property type="entry name" value="HisK_dim/P_sf"/>
</dbReference>
<name>A0A346NN51_9ALTE</name>
<organism evidence="1 2">
    <name type="scientific">Salinimonas sediminis</name>
    <dbReference type="NCBI Taxonomy" id="2303538"/>
    <lineage>
        <taxon>Bacteria</taxon>
        <taxon>Pseudomonadati</taxon>
        <taxon>Pseudomonadota</taxon>
        <taxon>Gammaproteobacteria</taxon>
        <taxon>Alteromonadales</taxon>
        <taxon>Alteromonadaceae</taxon>
        <taxon>Alteromonas/Salinimonas group</taxon>
        <taxon>Salinimonas</taxon>
    </lineage>
</organism>
<dbReference type="RefSeq" id="WP_108567113.1">
    <property type="nucleotide sequence ID" value="NZ_CP031769.1"/>
</dbReference>
<accession>A0A346NN51</accession>
<dbReference type="GO" id="GO:0000155">
    <property type="term" value="F:phosphorelay sensor kinase activity"/>
    <property type="evidence" value="ECO:0007669"/>
    <property type="project" value="InterPro"/>
</dbReference>
<dbReference type="KEGG" id="salm:D0Y50_11710"/>
<dbReference type="OrthoDB" id="5704732at2"/>
<dbReference type="Proteomes" id="UP000262073">
    <property type="component" value="Chromosome"/>
</dbReference>